<evidence type="ECO:0000256" key="1">
    <source>
        <dbReference type="SAM" id="MobiDB-lite"/>
    </source>
</evidence>
<gene>
    <name evidence="3" type="ORF">ONZ51_g3920</name>
</gene>
<sequence>MVTRVYSNSLRPVVIIIAIWSMIWAIPSFQDINEDKSHGQPKFAVFDIVLGTIYATACAIEVFGVIAAATQRLALVRLYAMLSLVGSLAVVAAGFIRVVIHFVFKNGLISECESIAQGEGIEIRFGIWFHHFKEKLNAADAKDFCTSAWNRDSLNEILWLIFEIIVSIFFTMIAFAYYQQVQDPTSAANVSRAPAPAGEGYPDHYNRPYDADPYAPYDPSTGAAPSYQPTEMRRDDESEMTKFDDPFADFDEPHLPKKGHDESVL</sequence>
<protein>
    <submittedName>
        <fullName evidence="3">Uncharacterized protein</fullName>
    </submittedName>
</protein>
<name>A0AAD7TZ59_9APHY</name>
<proteinExistence type="predicted"/>
<feature type="transmembrane region" description="Helical" evidence="2">
    <location>
        <begin position="78"/>
        <end position="100"/>
    </location>
</feature>
<keyword evidence="2" id="KW-0812">Transmembrane</keyword>
<feature type="transmembrane region" description="Helical" evidence="2">
    <location>
        <begin position="12"/>
        <end position="30"/>
    </location>
</feature>
<feature type="compositionally biased region" description="Basic and acidic residues" evidence="1">
    <location>
        <begin position="231"/>
        <end position="265"/>
    </location>
</feature>
<dbReference type="Proteomes" id="UP001215151">
    <property type="component" value="Unassembled WGS sequence"/>
</dbReference>
<feature type="region of interest" description="Disordered" evidence="1">
    <location>
        <begin position="189"/>
        <end position="265"/>
    </location>
</feature>
<keyword evidence="4" id="KW-1185">Reference proteome</keyword>
<organism evidence="3 4">
    <name type="scientific">Trametes cubensis</name>
    <dbReference type="NCBI Taxonomy" id="1111947"/>
    <lineage>
        <taxon>Eukaryota</taxon>
        <taxon>Fungi</taxon>
        <taxon>Dikarya</taxon>
        <taxon>Basidiomycota</taxon>
        <taxon>Agaricomycotina</taxon>
        <taxon>Agaricomycetes</taxon>
        <taxon>Polyporales</taxon>
        <taxon>Polyporaceae</taxon>
        <taxon>Trametes</taxon>
    </lineage>
</organism>
<feature type="compositionally biased region" description="Basic and acidic residues" evidence="1">
    <location>
        <begin position="201"/>
        <end position="210"/>
    </location>
</feature>
<comment type="caution">
    <text evidence="3">The sequence shown here is derived from an EMBL/GenBank/DDBJ whole genome shotgun (WGS) entry which is preliminary data.</text>
</comment>
<evidence type="ECO:0000313" key="3">
    <source>
        <dbReference type="EMBL" id="KAJ8487826.1"/>
    </source>
</evidence>
<evidence type="ECO:0000256" key="2">
    <source>
        <dbReference type="SAM" id="Phobius"/>
    </source>
</evidence>
<keyword evidence="2" id="KW-1133">Transmembrane helix</keyword>
<feature type="transmembrane region" description="Helical" evidence="2">
    <location>
        <begin position="157"/>
        <end position="178"/>
    </location>
</feature>
<dbReference type="EMBL" id="JAPEVG010000072">
    <property type="protein sequence ID" value="KAJ8487826.1"/>
    <property type="molecule type" value="Genomic_DNA"/>
</dbReference>
<dbReference type="AlphaFoldDB" id="A0AAD7TZ59"/>
<accession>A0AAD7TZ59</accession>
<reference evidence="3" key="1">
    <citation type="submission" date="2022-11" db="EMBL/GenBank/DDBJ databases">
        <title>Genome Sequence of Cubamyces cubensis.</title>
        <authorList>
            <person name="Buettner E."/>
        </authorList>
    </citation>
    <scope>NUCLEOTIDE SEQUENCE</scope>
    <source>
        <strain evidence="3">MPL-01</strain>
    </source>
</reference>
<keyword evidence="2" id="KW-0472">Membrane</keyword>
<feature type="transmembrane region" description="Helical" evidence="2">
    <location>
        <begin position="42"/>
        <end position="66"/>
    </location>
</feature>
<evidence type="ECO:0000313" key="4">
    <source>
        <dbReference type="Proteomes" id="UP001215151"/>
    </source>
</evidence>